<dbReference type="Gene3D" id="3.30.1340.30">
    <property type="match status" value="1"/>
</dbReference>
<evidence type="ECO:0000313" key="3">
    <source>
        <dbReference type="EMBL" id="SEM57886.1"/>
    </source>
</evidence>
<reference evidence="4" key="1">
    <citation type="submission" date="2016-10" db="EMBL/GenBank/DDBJ databases">
        <authorList>
            <person name="Varghese N."/>
            <person name="Submissions S."/>
        </authorList>
    </citation>
    <scope>NUCLEOTIDE SEQUENCE [LARGE SCALE GENOMIC DNA]</scope>
    <source>
        <strain evidence="4">DSM 18733</strain>
    </source>
</reference>
<feature type="signal peptide" evidence="1">
    <location>
        <begin position="1"/>
        <end position="19"/>
    </location>
</feature>
<feature type="chain" id="PRO_5011582368" evidence="1">
    <location>
        <begin position="20"/>
        <end position="102"/>
    </location>
</feature>
<dbReference type="Proteomes" id="UP000199421">
    <property type="component" value="Unassembled WGS sequence"/>
</dbReference>
<dbReference type="RefSeq" id="WP_093332928.1">
    <property type="nucleotide sequence ID" value="NZ_FOAF01000017.1"/>
</dbReference>
<dbReference type="PROSITE" id="PS51257">
    <property type="entry name" value="PROKAR_LIPOPROTEIN"/>
    <property type="match status" value="1"/>
</dbReference>
<protein>
    <submittedName>
        <fullName evidence="3">BON domain-containing protein</fullName>
    </submittedName>
</protein>
<dbReference type="InterPro" id="IPR007055">
    <property type="entry name" value="BON_dom"/>
</dbReference>
<dbReference type="AlphaFoldDB" id="A0A1H7ZHS5"/>
<keyword evidence="1" id="KW-0732">Signal</keyword>
<dbReference type="OrthoDB" id="1097785at2"/>
<gene>
    <name evidence="3" type="ORF">SAMN05661044_05540</name>
</gene>
<feature type="domain" description="BON" evidence="2">
    <location>
        <begin position="20"/>
        <end position="90"/>
    </location>
</feature>
<dbReference type="Pfam" id="PF04972">
    <property type="entry name" value="BON"/>
    <property type="match status" value="1"/>
</dbReference>
<proteinExistence type="predicted"/>
<dbReference type="PROSITE" id="PS50914">
    <property type="entry name" value="BON"/>
    <property type="match status" value="1"/>
</dbReference>
<evidence type="ECO:0000313" key="4">
    <source>
        <dbReference type="Proteomes" id="UP000199421"/>
    </source>
</evidence>
<dbReference type="EMBL" id="FOAF01000017">
    <property type="protein sequence ID" value="SEM57886.1"/>
    <property type="molecule type" value="Genomic_DNA"/>
</dbReference>
<evidence type="ECO:0000256" key="1">
    <source>
        <dbReference type="SAM" id="SignalP"/>
    </source>
</evidence>
<keyword evidence="4" id="KW-1185">Reference proteome</keyword>
<sequence length="102" mass="11147">MNFNRLCIMLIIVMSLCFGLTSCGSKQLKDQRAQQEIEYVLLPGTKVDVTQGVVTFTGTFPDEEHMKEAEATARGIKGIKSVVNNATIAHKVQTAVDTTSMP</sequence>
<organism evidence="3 4">
    <name type="scientific">Olivibacter domesticus</name>
    <name type="common">Pseudosphingobacterium domesticum</name>
    <dbReference type="NCBI Taxonomy" id="407022"/>
    <lineage>
        <taxon>Bacteria</taxon>
        <taxon>Pseudomonadati</taxon>
        <taxon>Bacteroidota</taxon>
        <taxon>Sphingobacteriia</taxon>
        <taxon>Sphingobacteriales</taxon>
        <taxon>Sphingobacteriaceae</taxon>
        <taxon>Olivibacter</taxon>
    </lineage>
</organism>
<name>A0A1H7ZHS5_OLID1</name>
<accession>A0A1H7ZHS5</accession>
<evidence type="ECO:0000259" key="2">
    <source>
        <dbReference type="PROSITE" id="PS50914"/>
    </source>
</evidence>